<proteinExistence type="predicted"/>
<accession>A0ABT9W130</accession>
<feature type="transmembrane region" description="Helical" evidence="1">
    <location>
        <begin position="12"/>
        <end position="32"/>
    </location>
</feature>
<protein>
    <submittedName>
        <fullName evidence="2">Uncharacterized protein</fullName>
    </submittedName>
</protein>
<feature type="transmembrane region" description="Helical" evidence="1">
    <location>
        <begin position="44"/>
        <end position="66"/>
    </location>
</feature>
<dbReference type="RefSeq" id="WP_307395324.1">
    <property type="nucleotide sequence ID" value="NZ_BAAADK010000003.1"/>
</dbReference>
<reference evidence="2 3" key="1">
    <citation type="submission" date="2023-07" db="EMBL/GenBank/DDBJ databases">
        <title>Genomic Encyclopedia of Type Strains, Phase IV (KMG-IV): sequencing the most valuable type-strain genomes for metagenomic binning, comparative biology and taxonomic classification.</title>
        <authorList>
            <person name="Goeker M."/>
        </authorList>
    </citation>
    <scope>NUCLEOTIDE SEQUENCE [LARGE SCALE GENOMIC DNA]</scope>
    <source>
        <strain evidence="2 3">DSM 12751</strain>
    </source>
</reference>
<organism evidence="2 3">
    <name type="scientific">Caldalkalibacillus horti</name>
    <dbReference type="NCBI Taxonomy" id="77523"/>
    <lineage>
        <taxon>Bacteria</taxon>
        <taxon>Bacillati</taxon>
        <taxon>Bacillota</taxon>
        <taxon>Bacilli</taxon>
        <taxon>Bacillales</taxon>
        <taxon>Bacillaceae</taxon>
        <taxon>Caldalkalibacillus</taxon>
    </lineage>
</organism>
<evidence type="ECO:0000313" key="3">
    <source>
        <dbReference type="Proteomes" id="UP001235840"/>
    </source>
</evidence>
<dbReference type="Proteomes" id="UP001235840">
    <property type="component" value="Unassembled WGS sequence"/>
</dbReference>
<feature type="transmembrane region" description="Helical" evidence="1">
    <location>
        <begin position="122"/>
        <end position="142"/>
    </location>
</feature>
<feature type="transmembrane region" description="Helical" evidence="1">
    <location>
        <begin position="95"/>
        <end position="116"/>
    </location>
</feature>
<keyword evidence="1" id="KW-0812">Transmembrane</keyword>
<keyword evidence="1" id="KW-0472">Membrane</keyword>
<keyword evidence="3" id="KW-1185">Reference proteome</keyword>
<gene>
    <name evidence="2" type="ORF">J2S11_002736</name>
</gene>
<dbReference type="EMBL" id="JAUSTY010000011">
    <property type="protein sequence ID" value="MDQ0166820.1"/>
    <property type="molecule type" value="Genomic_DNA"/>
</dbReference>
<evidence type="ECO:0000256" key="1">
    <source>
        <dbReference type="SAM" id="Phobius"/>
    </source>
</evidence>
<keyword evidence="1" id="KW-1133">Transmembrane helix</keyword>
<sequence>MISEITLLERKRTRGLIGSLLGYMVWLLPVLANSLNDGRLWQLTGWGAVISGLGGLVWTFYLIRMVQLSLAVRKKRKLVNALNNEYYQLIRLKSFMVGFWVLIGVSTILLGLSQWIQLNIEFVLLTFLFTGVVTTLISYLIFEKE</sequence>
<name>A0ABT9W130_9BACI</name>
<evidence type="ECO:0000313" key="2">
    <source>
        <dbReference type="EMBL" id="MDQ0166820.1"/>
    </source>
</evidence>
<comment type="caution">
    <text evidence="2">The sequence shown here is derived from an EMBL/GenBank/DDBJ whole genome shotgun (WGS) entry which is preliminary data.</text>
</comment>